<reference evidence="4" key="1">
    <citation type="submission" date="2018-04" db="EMBL/GenBank/DDBJ databases">
        <title>Whole genome sequencing of Hypsizygus marmoreus.</title>
        <authorList>
            <person name="Choi I.-G."/>
            <person name="Min B."/>
            <person name="Kim J.-G."/>
            <person name="Kim S."/>
            <person name="Oh Y.-L."/>
            <person name="Kong W.-S."/>
            <person name="Park H."/>
            <person name="Jeong J."/>
            <person name="Song E.-S."/>
        </authorList>
    </citation>
    <scope>NUCLEOTIDE SEQUENCE [LARGE SCALE GENOMIC DNA]</scope>
    <source>
        <strain evidence="4">51987-8</strain>
    </source>
</reference>
<evidence type="ECO:0000256" key="2">
    <source>
        <dbReference type="SAM" id="SignalP"/>
    </source>
</evidence>
<dbReference type="SMART" id="SM00198">
    <property type="entry name" value="SCP"/>
    <property type="match status" value="1"/>
</dbReference>
<name>A0A369K3P5_HYPMA</name>
<feature type="region of interest" description="Disordered" evidence="1">
    <location>
        <begin position="124"/>
        <end position="159"/>
    </location>
</feature>
<dbReference type="PRINTS" id="PR00837">
    <property type="entry name" value="V5TPXLIKE"/>
</dbReference>
<protein>
    <submittedName>
        <fullName evidence="4">Protein PRY1</fullName>
    </submittedName>
</protein>
<feature type="domain" description="SCP" evidence="3">
    <location>
        <begin position="213"/>
        <end position="345"/>
    </location>
</feature>
<sequence>MTRLIPFVPLALLATSLPGGLAGPACSRKYWKTPDCVQKCKSKWGWSGRMMGTDPWGNVMQKSDPAESWDVALAKACGSTAQISITQPVANVQTGTVPSSTPIVTLSPSVTSVTSPVGFAAATTSSSVSTKPSASTISTKSITTSVPPPPKTTSTTPPAFAVTTTRTPVIRTTTAPKPAPTTSTKLPALATTKPPASTPPPSLGGGSGSTISSDIEAYLSSHNSVRANHGAAPLTWSDDLAAKAQQWANGCVFEHSGGSLGSFGENLAAGTSSVFNIQAAVKSWTDEVKDYNAANPNPSHFTQVVWKATTQVGCAIQSCDGIFDASFGKAKYFVCEYSPAGNIIGRFAENVQA</sequence>
<dbReference type="Pfam" id="PF00188">
    <property type="entry name" value="CAP"/>
    <property type="match status" value="1"/>
</dbReference>
<dbReference type="PANTHER" id="PTHR10334">
    <property type="entry name" value="CYSTEINE-RICH SECRETORY PROTEIN-RELATED"/>
    <property type="match status" value="1"/>
</dbReference>
<dbReference type="SUPFAM" id="SSF55797">
    <property type="entry name" value="PR-1-like"/>
    <property type="match status" value="1"/>
</dbReference>
<accession>A0A369K3P5</accession>
<evidence type="ECO:0000313" key="5">
    <source>
        <dbReference type="Proteomes" id="UP000076154"/>
    </source>
</evidence>
<dbReference type="InterPro" id="IPR014044">
    <property type="entry name" value="CAP_dom"/>
</dbReference>
<dbReference type="OrthoDB" id="337038at2759"/>
<dbReference type="EMBL" id="LUEZ02000010">
    <property type="protein sequence ID" value="RDB29251.1"/>
    <property type="molecule type" value="Genomic_DNA"/>
</dbReference>
<dbReference type="Proteomes" id="UP000076154">
    <property type="component" value="Unassembled WGS sequence"/>
</dbReference>
<keyword evidence="2" id="KW-0732">Signal</keyword>
<dbReference type="InterPro" id="IPR001283">
    <property type="entry name" value="CRISP-related"/>
</dbReference>
<gene>
    <name evidence="4" type="primary">PRY1</name>
    <name evidence="4" type="ORF">Hypma_015340</name>
</gene>
<dbReference type="InterPro" id="IPR035940">
    <property type="entry name" value="CAP_sf"/>
</dbReference>
<evidence type="ECO:0000259" key="3">
    <source>
        <dbReference type="SMART" id="SM00198"/>
    </source>
</evidence>
<feature type="compositionally biased region" description="Low complexity" evidence="1">
    <location>
        <begin position="172"/>
        <end position="195"/>
    </location>
</feature>
<dbReference type="STRING" id="39966.A0A369K3P5"/>
<feature type="region of interest" description="Disordered" evidence="1">
    <location>
        <begin position="172"/>
        <end position="209"/>
    </location>
</feature>
<feature type="signal peptide" evidence="2">
    <location>
        <begin position="1"/>
        <end position="22"/>
    </location>
</feature>
<dbReference type="Gene3D" id="3.40.33.10">
    <property type="entry name" value="CAP"/>
    <property type="match status" value="1"/>
</dbReference>
<proteinExistence type="predicted"/>
<evidence type="ECO:0000256" key="1">
    <source>
        <dbReference type="SAM" id="MobiDB-lite"/>
    </source>
</evidence>
<feature type="chain" id="PRO_5016638408" evidence="2">
    <location>
        <begin position="23"/>
        <end position="353"/>
    </location>
</feature>
<feature type="compositionally biased region" description="Low complexity" evidence="1">
    <location>
        <begin position="124"/>
        <end position="145"/>
    </location>
</feature>
<dbReference type="InParanoid" id="A0A369K3P5"/>
<evidence type="ECO:0000313" key="4">
    <source>
        <dbReference type="EMBL" id="RDB29251.1"/>
    </source>
</evidence>
<keyword evidence="5" id="KW-1185">Reference proteome</keyword>
<organism evidence="4 5">
    <name type="scientific">Hypsizygus marmoreus</name>
    <name type="common">White beech mushroom</name>
    <name type="synonym">Agaricus marmoreus</name>
    <dbReference type="NCBI Taxonomy" id="39966"/>
    <lineage>
        <taxon>Eukaryota</taxon>
        <taxon>Fungi</taxon>
        <taxon>Dikarya</taxon>
        <taxon>Basidiomycota</taxon>
        <taxon>Agaricomycotina</taxon>
        <taxon>Agaricomycetes</taxon>
        <taxon>Agaricomycetidae</taxon>
        <taxon>Agaricales</taxon>
        <taxon>Tricholomatineae</taxon>
        <taxon>Lyophyllaceae</taxon>
        <taxon>Hypsizygus</taxon>
    </lineage>
</organism>
<comment type="caution">
    <text evidence="4">The sequence shown here is derived from an EMBL/GenBank/DDBJ whole genome shotgun (WGS) entry which is preliminary data.</text>
</comment>
<dbReference type="AlphaFoldDB" id="A0A369K3P5"/>